<dbReference type="AlphaFoldDB" id="A0AAD8MWX9"/>
<evidence type="ECO:0000313" key="2">
    <source>
        <dbReference type="EMBL" id="KAK1392880.1"/>
    </source>
</evidence>
<feature type="transmembrane region" description="Helical" evidence="1">
    <location>
        <begin position="98"/>
        <end position="119"/>
    </location>
</feature>
<evidence type="ECO:0000313" key="3">
    <source>
        <dbReference type="Proteomes" id="UP001237642"/>
    </source>
</evidence>
<comment type="caution">
    <text evidence="2">The sequence shown here is derived from an EMBL/GenBank/DDBJ whole genome shotgun (WGS) entry which is preliminary data.</text>
</comment>
<dbReference type="Proteomes" id="UP001237642">
    <property type="component" value="Unassembled WGS sequence"/>
</dbReference>
<evidence type="ECO:0000256" key="1">
    <source>
        <dbReference type="SAM" id="Phobius"/>
    </source>
</evidence>
<keyword evidence="3" id="KW-1185">Reference proteome</keyword>
<proteinExistence type="predicted"/>
<organism evidence="2 3">
    <name type="scientific">Heracleum sosnowskyi</name>
    <dbReference type="NCBI Taxonomy" id="360622"/>
    <lineage>
        <taxon>Eukaryota</taxon>
        <taxon>Viridiplantae</taxon>
        <taxon>Streptophyta</taxon>
        <taxon>Embryophyta</taxon>
        <taxon>Tracheophyta</taxon>
        <taxon>Spermatophyta</taxon>
        <taxon>Magnoliopsida</taxon>
        <taxon>eudicotyledons</taxon>
        <taxon>Gunneridae</taxon>
        <taxon>Pentapetalae</taxon>
        <taxon>asterids</taxon>
        <taxon>campanulids</taxon>
        <taxon>Apiales</taxon>
        <taxon>Apiaceae</taxon>
        <taxon>Apioideae</taxon>
        <taxon>apioid superclade</taxon>
        <taxon>Tordylieae</taxon>
        <taxon>Tordyliinae</taxon>
        <taxon>Heracleum</taxon>
    </lineage>
</organism>
<reference evidence="2" key="2">
    <citation type="submission" date="2023-05" db="EMBL/GenBank/DDBJ databases">
        <authorList>
            <person name="Schelkunov M.I."/>
        </authorList>
    </citation>
    <scope>NUCLEOTIDE SEQUENCE</scope>
    <source>
        <strain evidence="2">Hsosn_3</strain>
        <tissue evidence="2">Leaf</tissue>
    </source>
</reference>
<sequence>MIRRMCPVAINQDWSMCQVGDILATANSVLTQVASLYLAVAVYLVWKERNFRVHNSTPGHPTMEIIRTMKRMVKEKLFSWLEAVPSEMLLGSDYTRETTLVSVYMFFILCLSFSVYTGLTIKTAANICHLLPESCWKSSSG</sequence>
<gene>
    <name evidence="2" type="ORF">POM88_011936</name>
</gene>
<dbReference type="EMBL" id="JAUIZM010000003">
    <property type="protein sequence ID" value="KAK1392880.1"/>
    <property type="molecule type" value="Genomic_DNA"/>
</dbReference>
<accession>A0AAD8MWX9</accession>
<feature type="transmembrane region" description="Helical" evidence="1">
    <location>
        <begin position="22"/>
        <end position="46"/>
    </location>
</feature>
<name>A0AAD8MWX9_9APIA</name>
<protein>
    <submittedName>
        <fullName evidence="2">Uncharacterized protein</fullName>
    </submittedName>
</protein>
<reference evidence="2" key="1">
    <citation type="submission" date="2023-02" db="EMBL/GenBank/DDBJ databases">
        <title>Genome of toxic invasive species Heracleum sosnowskyi carries increased number of genes despite the absence of recent whole-genome duplications.</title>
        <authorList>
            <person name="Schelkunov M."/>
            <person name="Shtratnikova V."/>
            <person name="Makarenko M."/>
            <person name="Klepikova A."/>
            <person name="Omelchenko D."/>
            <person name="Novikova G."/>
            <person name="Obukhova E."/>
            <person name="Bogdanov V."/>
            <person name="Penin A."/>
            <person name="Logacheva M."/>
        </authorList>
    </citation>
    <scope>NUCLEOTIDE SEQUENCE</scope>
    <source>
        <strain evidence="2">Hsosn_3</strain>
        <tissue evidence="2">Leaf</tissue>
    </source>
</reference>
<keyword evidence="1" id="KW-0812">Transmembrane</keyword>
<keyword evidence="1" id="KW-1133">Transmembrane helix</keyword>
<keyword evidence="1" id="KW-0472">Membrane</keyword>